<name>A0A219ARW1_METCM</name>
<reference evidence="2 3" key="1">
    <citation type="journal article" date="2016" name="PLoS Pathog.">
        <title>Biosynthesis of antibiotic leucinostatins in bio-control fungus Purpureocillium lilacinum and their inhibition on phytophthora revealed by genome mining.</title>
        <authorList>
            <person name="Wang G."/>
            <person name="Liu Z."/>
            <person name="Lin R."/>
            <person name="Li E."/>
            <person name="Mao Z."/>
            <person name="Ling J."/>
            <person name="Yang Y."/>
            <person name="Yin W.B."/>
            <person name="Xie B."/>
        </authorList>
    </citation>
    <scope>NUCLEOTIDE SEQUENCE [LARGE SCALE GENOMIC DNA]</scope>
    <source>
        <strain evidence="2">170</strain>
    </source>
</reference>
<proteinExistence type="predicted"/>
<feature type="compositionally biased region" description="Polar residues" evidence="1">
    <location>
        <begin position="1"/>
        <end position="13"/>
    </location>
</feature>
<feature type="region of interest" description="Disordered" evidence="1">
    <location>
        <begin position="1"/>
        <end position="35"/>
    </location>
</feature>
<sequence>MSSERVTHLTNTDEYAGTLRIRPDQTQASPRLLAPRPCPCPRTPYKTRNCNQGRKKRTLKRANSSCQKCIERPFEHASAVTQGTCQISDCAAVCIPRDAFCMTSEVLRWAKASVLVGQSCTFKELVQLSALRIE</sequence>
<accession>A0A219ARW1</accession>
<dbReference type="GeneID" id="33936775"/>
<dbReference type="AlphaFoldDB" id="A0A219ARW1"/>
<dbReference type="EMBL" id="LSBJ02000004">
    <property type="protein sequence ID" value="OWT42935.1"/>
    <property type="molecule type" value="Genomic_DNA"/>
</dbReference>
<dbReference type="KEGG" id="pchm:VFPPC_17872"/>
<evidence type="ECO:0000313" key="3">
    <source>
        <dbReference type="Proteomes" id="UP000078397"/>
    </source>
</evidence>
<evidence type="ECO:0000256" key="1">
    <source>
        <dbReference type="SAM" id="MobiDB-lite"/>
    </source>
</evidence>
<evidence type="ECO:0000313" key="2">
    <source>
        <dbReference type="EMBL" id="OWT42935.1"/>
    </source>
</evidence>
<organism evidence="2 3">
    <name type="scientific">Pochonia chlamydosporia 170</name>
    <dbReference type="NCBI Taxonomy" id="1380566"/>
    <lineage>
        <taxon>Eukaryota</taxon>
        <taxon>Fungi</taxon>
        <taxon>Dikarya</taxon>
        <taxon>Ascomycota</taxon>
        <taxon>Pezizomycotina</taxon>
        <taxon>Sordariomycetes</taxon>
        <taxon>Hypocreomycetidae</taxon>
        <taxon>Hypocreales</taxon>
        <taxon>Clavicipitaceae</taxon>
        <taxon>Pochonia</taxon>
    </lineage>
</organism>
<dbReference type="RefSeq" id="XP_022285400.1">
    <property type="nucleotide sequence ID" value="XM_022429546.1"/>
</dbReference>
<dbReference type="Proteomes" id="UP000078397">
    <property type="component" value="Unassembled WGS sequence"/>
</dbReference>
<protein>
    <submittedName>
        <fullName evidence="2">Uncharacterized protein</fullName>
    </submittedName>
</protein>
<keyword evidence="3" id="KW-1185">Reference proteome</keyword>
<comment type="caution">
    <text evidence="2">The sequence shown here is derived from an EMBL/GenBank/DDBJ whole genome shotgun (WGS) entry which is preliminary data.</text>
</comment>
<gene>
    <name evidence="2" type="ORF">VFPPC_17872</name>
</gene>